<reference evidence="1" key="1">
    <citation type="journal article" date="2021" name="Proc. Natl. Acad. Sci. U.S.A.">
        <title>A Catalog of Tens of Thousands of Viruses from Human Metagenomes Reveals Hidden Associations with Chronic Diseases.</title>
        <authorList>
            <person name="Tisza M.J."/>
            <person name="Buck C.B."/>
        </authorList>
    </citation>
    <scope>NUCLEOTIDE SEQUENCE</scope>
    <source>
        <strain evidence="1">CtDmR33</strain>
    </source>
</reference>
<sequence length="93" mass="10966">MLTNEELKNRLTTPGAKNNLQYPTQLRLYFEENAGFTDEELEIFRLRARGFGVVEISFLMQERYGAQYPSGLYGCEKVERRIRRIKDKMAELL</sequence>
<proteinExistence type="predicted"/>
<protein>
    <submittedName>
        <fullName evidence="1">Response regulator</fullName>
    </submittedName>
</protein>
<accession>A0A8S5UX40</accession>
<name>A0A8S5UX40_9CAUD</name>
<organism evidence="1">
    <name type="scientific">Siphoviridae sp. ctDmR33</name>
    <dbReference type="NCBI Taxonomy" id="2825389"/>
    <lineage>
        <taxon>Viruses</taxon>
        <taxon>Duplodnaviria</taxon>
        <taxon>Heunggongvirae</taxon>
        <taxon>Uroviricota</taxon>
        <taxon>Caudoviricetes</taxon>
    </lineage>
</organism>
<evidence type="ECO:0000313" key="1">
    <source>
        <dbReference type="EMBL" id="DAF99012.1"/>
    </source>
</evidence>
<dbReference type="EMBL" id="BK016159">
    <property type="protein sequence ID" value="DAF99012.1"/>
    <property type="molecule type" value="Genomic_DNA"/>
</dbReference>